<dbReference type="Pfam" id="PF00571">
    <property type="entry name" value="CBS"/>
    <property type="match status" value="1"/>
</dbReference>
<dbReference type="Proteomes" id="UP000192923">
    <property type="component" value="Unassembled WGS sequence"/>
</dbReference>
<dbReference type="RefSeq" id="WP_085215927.1">
    <property type="nucleotide sequence ID" value="NZ_FXAM01000001.1"/>
</dbReference>
<dbReference type="InterPro" id="IPR000644">
    <property type="entry name" value="CBS_dom"/>
</dbReference>
<dbReference type="AlphaFoldDB" id="A0A1Y6D382"/>
<evidence type="ECO:0000256" key="1">
    <source>
        <dbReference type="ARBA" id="ARBA00023122"/>
    </source>
</evidence>
<evidence type="ECO:0000313" key="4">
    <source>
        <dbReference type="EMBL" id="SMF97107.1"/>
    </source>
</evidence>
<dbReference type="InterPro" id="IPR051257">
    <property type="entry name" value="Diverse_CBS-Domain"/>
</dbReference>
<dbReference type="InterPro" id="IPR046342">
    <property type="entry name" value="CBS_dom_sf"/>
</dbReference>
<dbReference type="SUPFAM" id="SSF54631">
    <property type="entry name" value="CBS-domain pair"/>
    <property type="match status" value="1"/>
</dbReference>
<dbReference type="PANTHER" id="PTHR43080:SF2">
    <property type="entry name" value="CBS DOMAIN-CONTAINING PROTEIN"/>
    <property type="match status" value="1"/>
</dbReference>
<keyword evidence="1 2" id="KW-0129">CBS domain</keyword>
<dbReference type="Gene3D" id="3.10.580.10">
    <property type="entry name" value="CBS-domain"/>
    <property type="match status" value="1"/>
</dbReference>
<dbReference type="EMBL" id="FXAM01000001">
    <property type="protein sequence ID" value="SMF97107.1"/>
    <property type="molecule type" value="Genomic_DNA"/>
</dbReference>
<proteinExistence type="predicted"/>
<sequence>MNSKFPPLPARILDPGSAIARPCQELPERLGLDSPALSAMTDLRQVPAITAWINTPMDQANAKMIRHGIRLLLVLDDQDRLAGLLTANDILGEKPLRHLRCMGGTHADIRVGDIMTGLAEVETLDLAQVRAAQVGHIVASLRQARRHHALVAETDGGSVCGMFSITQIARQLGLPLRTFDIDRLFAAIAALETASPA</sequence>
<gene>
    <name evidence="4" type="ORF">SAMN02949497_4526</name>
</gene>
<evidence type="ECO:0000313" key="5">
    <source>
        <dbReference type="Proteomes" id="UP000192923"/>
    </source>
</evidence>
<dbReference type="OrthoDB" id="5295117at2"/>
<dbReference type="PANTHER" id="PTHR43080">
    <property type="entry name" value="CBS DOMAIN-CONTAINING PROTEIN CBSX3, MITOCHONDRIAL"/>
    <property type="match status" value="1"/>
</dbReference>
<accession>A0A1Y6D382</accession>
<keyword evidence="5" id="KW-1185">Reference proteome</keyword>
<organism evidence="4 5">
    <name type="scientific">Methylomagnum ishizawai</name>
    <dbReference type="NCBI Taxonomy" id="1760988"/>
    <lineage>
        <taxon>Bacteria</taxon>
        <taxon>Pseudomonadati</taxon>
        <taxon>Pseudomonadota</taxon>
        <taxon>Gammaproteobacteria</taxon>
        <taxon>Methylococcales</taxon>
        <taxon>Methylococcaceae</taxon>
        <taxon>Methylomagnum</taxon>
    </lineage>
</organism>
<name>A0A1Y6D382_9GAMM</name>
<protein>
    <submittedName>
        <fullName evidence="4">CBS domain-containing protein</fullName>
    </submittedName>
</protein>
<feature type="domain" description="CBS" evidence="3">
    <location>
        <begin position="40"/>
        <end position="100"/>
    </location>
</feature>
<evidence type="ECO:0000259" key="3">
    <source>
        <dbReference type="PROSITE" id="PS51371"/>
    </source>
</evidence>
<reference evidence="4 5" key="1">
    <citation type="submission" date="2016-12" db="EMBL/GenBank/DDBJ databases">
        <authorList>
            <person name="Song W.-J."/>
            <person name="Kurnit D.M."/>
        </authorList>
    </citation>
    <scope>NUCLEOTIDE SEQUENCE [LARGE SCALE GENOMIC DNA]</scope>
    <source>
        <strain evidence="4 5">175</strain>
    </source>
</reference>
<evidence type="ECO:0000256" key="2">
    <source>
        <dbReference type="PROSITE-ProRule" id="PRU00703"/>
    </source>
</evidence>
<dbReference type="PROSITE" id="PS51371">
    <property type="entry name" value="CBS"/>
    <property type="match status" value="1"/>
</dbReference>
<dbReference type="STRING" id="1760988.SAMN02949497_4526"/>